<name>A0A377FWS8_9BACL</name>
<keyword evidence="3" id="KW-1003">Cell membrane</keyword>
<dbReference type="PROSITE" id="PS50893">
    <property type="entry name" value="ABC_TRANSPORTER_2"/>
    <property type="match status" value="1"/>
</dbReference>
<dbReference type="SMART" id="SM00382">
    <property type="entry name" value="AAA"/>
    <property type="match status" value="1"/>
</dbReference>
<dbReference type="OrthoDB" id="9804819at2"/>
<evidence type="ECO:0000256" key="4">
    <source>
        <dbReference type="ARBA" id="ARBA00022741"/>
    </source>
</evidence>
<dbReference type="GO" id="GO:0016887">
    <property type="term" value="F:ATP hydrolysis activity"/>
    <property type="evidence" value="ECO:0007669"/>
    <property type="project" value="InterPro"/>
</dbReference>
<dbReference type="InterPro" id="IPR027417">
    <property type="entry name" value="P-loop_NTPase"/>
</dbReference>
<dbReference type="InterPro" id="IPR003439">
    <property type="entry name" value="ABC_transporter-like_ATP-bd"/>
</dbReference>
<evidence type="ECO:0000256" key="3">
    <source>
        <dbReference type="ARBA" id="ARBA00022475"/>
    </source>
</evidence>
<dbReference type="Gene3D" id="3.40.50.300">
    <property type="entry name" value="P-loop containing nucleotide triphosphate hydrolases"/>
    <property type="match status" value="1"/>
</dbReference>
<dbReference type="CDD" id="cd03230">
    <property type="entry name" value="ABC_DR_subfamily_A"/>
    <property type="match status" value="1"/>
</dbReference>
<evidence type="ECO:0000256" key="6">
    <source>
        <dbReference type="ARBA" id="ARBA00022967"/>
    </source>
</evidence>
<sequence>MDSIIQVNGLKKLFGNEEALRDVTFSVGKGEVFGFLGPSGSGKTTTIKILTSQLAQTSGDAIVFGVPVSELKQEQYRKRIGVLTDNSGLYTRLSIEENLQLYCDLYDEPRSRIDDVLQMVNLAGERKKRIAALSRGMLQRVTLARALLHEPELLFLDEPTSALDPVNSRHIYKGIERLKAKGTTIFLTTHDMNEAEELCDRVAFLHQGEIQLLDAPKRLRRKYANGSMRVELHDGEIVDLKQGKDGADWLHEQMRDQNIAAIHSNEPTLGDIFIEVTGRKLS</sequence>
<keyword evidence="5 9" id="KW-0067">ATP-binding</keyword>
<dbReference type="EMBL" id="UGGP01000001">
    <property type="protein sequence ID" value="STO09267.1"/>
    <property type="molecule type" value="Genomic_DNA"/>
</dbReference>
<evidence type="ECO:0000256" key="5">
    <source>
        <dbReference type="ARBA" id="ARBA00022840"/>
    </source>
</evidence>
<dbReference type="GO" id="GO:0005524">
    <property type="term" value="F:ATP binding"/>
    <property type="evidence" value="ECO:0007669"/>
    <property type="project" value="UniProtKB-KW"/>
</dbReference>
<keyword evidence="6" id="KW-1278">Translocase</keyword>
<dbReference type="AlphaFoldDB" id="A0A377FWS8"/>
<keyword evidence="2" id="KW-0813">Transport</keyword>
<dbReference type="FunFam" id="3.40.50.300:FF:000589">
    <property type="entry name" value="ABC transporter, ATP-binding subunit"/>
    <property type="match status" value="1"/>
</dbReference>
<keyword evidence="9" id="KW-0378">Hydrolase</keyword>
<evidence type="ECO:0000313" key="9">
    <source>
        <dbReference type="EMBL" id="STO09267.1"/>
    </source>
</evidence>
<feature type="domain" description="ABC transporter" evidence="8">
    <location>
        <begin position="5"/>
        <end position="232"/>
    </location>
</feature>
<dbReference type="GO" id="GO:0005886">
    <property type="term" value="C:plasma membrane"/>
    <property type="evidence" value="ECO:0007669"/>
    <property type="project" value="UniProtKB-SubCell"/>
</dbReference>
<gene>
    <name evidence="9" type="ORF">NCTC13163_02684</name>
</gene>
<keyword evidence="4" id="KW-0547">Nucleotide-binding</keyword>
<evidence type="ECO:0000256" key="1">
    <source>
        <dbReference type="ARBA" id="ARBA00004236"/>
    </source>
</evidence>
<dbReference type="SUPFAM" id="SSF52540">
    <property type="entry name" value="P-loop containing nucleoside triphosphate hydrolases"/>
    <property type="match status" value="1"/>
</dbReference>
<reference evidence="9 10" key="1">
    <citation type="submission" date="2018-06" db="EMBL/GenBank/DDBJ databases">
        <authorList>
            <consortium name="Pathogen Informatics"/>
            <person name="Doyle S."/>
        </authorList>
    </citation>
    <scope>NUCLEOTIDE SEQUENCE [LARGE SCALE GENOMIC DNA]</scope>
    <source>
        <strain evidence="9 10">NCTC13163</strain>
    </source>
</reference>
<keyword evidence="7" id="KW-0472">Membrane</keyword>
<organism evidence="9 10">
    <name type="scientific">Exiguobacterium aurantiacum</name>
    <dbReference type="NCBI Taxonomy" id="33987"/>
    <lineage>
        <taxon>Bacteria</taxon>
        <taxon>Bacillati</taxon>
        <taxon>Bacillota</taxon>
        <taxon>Bacilli</taxon>
        <taxon>Bacillales</taxon>
        <taxon>Bacillales Family XII. Incertae Sedis</taxon>
        <taxon>Exiguobacterium</taxon>
    </lineage>
</organism>
<evidence type="ECO:0000259" key="8">
    <source>
        <dbReference type="PROSITE" id="PS50893"/>
    </source>
</evidence>
<dbReference type="PANTHER" id="PTHR42711">
    <property type="entry name" value="ABC TRANSPORTER ATP-BINDING PROTEIN"/>
    <property type="match status" value="1"/>
</dbReference>
<accession>A0A377FWS8</accession>
<protein>
    <submittedName>
        <fullName evidence="9">Fluoroquinolones export ATP-binding protein Rv2688c/MT2762</fullName>
        <ecNumber evidence="9">3.6.3.-</ecNumber>
    </submittedName>
</protein>
<dbReference type="Pfam" id="PF00005">
    <property type="entry name" value="ABC_tran"/>
    <property type="match status" value="1"/>
</dbReference>
<dbReference type="Proteomes" id="UP000254060">
    <property type="component" value="Unassembled WGS sequence"/>
</dbReference>
<dbReference type="InterPro" id="IPR050763">
    <property type="entry name" value="ABC_transporter_ATP-binding"/>
</dbReference>
<dbReference type="RefSeq" id="WP_029333732.1">
    <property type="nucleotide sequence ID" value="NZ_UGGP01000001.1"/>
</dbReference>
<dbReference type="InterPro" id="IPR003593">
    <property type="entry name" value="AAA+_ATPase"/>
</dbReference>
<evidence type="ECO:0000256" key="7">
    <source>
        <dbReference type="ARBA" id="ARBA00023136"/>
    </source>
</evidence>
<dbReference type="PANTHER" id="PTHR42711:SF13">
    <property type="entry name" value="ABC TRANSPORTER, ATP-BINDING PROTEIN"/>
    <property type="match status" value="1"/>
</dbReference>
<dbReference type="STRING" id="1397694.GCA_000702585_00109"/>
<proteinExistence type="predicted"/>
<comment type="subcellular location">
    <subcellularLocation>
        <location evidence="1">Cell membrane</location>
    </subcellularLocation>
</comment>
<dbReference type="EC" id="3.6.3.-" evidence="9"/>
<evidence type="ECO:0000256" key="2">
    <source>
        <dbReference type="ARBA" id="ARBA00022448"/>
    </source>
</evidence>
<evidence type="ECO:0000313" key="10">
    <source>
        <dbReference type="Proteomes" id="UP000254060"/>
    </source>
</evidence>